<comment type="similarity">
    <text evidence="2 7">Belongs to the PstS family.</text>
</comment>
<dbReference type="CDD" id="cd13565">
    <property type="entry name" value="PBP2_PstS"/>
    <property type="match status" value="1"/>
</dbReference>
<protein>
    <recommendedName>
        <fullName evidence="4 7">Phosphate-binding protein PstS</fullName>
    </recommendedName>
</protein>
<evidence type="ECO:0000256" key="4">
    <source>
        <dbReference type="ARBA" id="ARBA00021889"/>
    </source>
</evidence>
<evidence type="ECO:0000256" key="2">
    <source>
        <dbReference type="ARBA" id="ARBA00008725"/>
    </source>
</evidence>
<evidence type="ECO:0000313" key="11">
    <source>
        <dbReference type="Proteomes" id="UP000253501"/>
    </source>
</evidence>
<dbReference type="SUPFAM" id="SSF53850">
    <property type="entry name" value="Periplasmic binding protein-like II"/>
    <property type="match status" value="1"/>
</dbReference>
<evidence type="ECO:0000256" key="5">
    <source>
        <dbReference type="ARBA" id="ARBA00022448"/>
    </source>
</evidence>
<dbReference type="NCBIfam" id="TIGR00975">
    <property type="entry name" value="3a0107s03"/>
    <property type="match status" value="1"/>
</dbReference>
<comment type="subunit">
    <text evidence="3 7">The complex is composed of two ATP-binding proteins (PstB), two transmembrane proteins (PstC and PstA) and a solute-binding protein (PstS).</text>
</comment>
<keyword evidence="8" id="KW-0732">Signal</keyword>
<evidence type="ECO:0000256" key="1">
    <source>
        <dbReference type="ARBA" id="ARBA00002841"/>
    </source>
</evidence>
<dbReference type="InterPro" id="IPR050962">
    <property type="entry name" value="Phosphate-bind_PstS"/>
</dbReference>
<comment type="caution">
    <text evidence="10">The sequence shown here is derived from an EMBL/GenBank/DDBJ whole genome shotgun (WGS) entry which is preliminary data.</text>
</comment>
<dbReference type="AlphaFoldDB" id="A0A367PGI9"/>
<evidence type="ECO:0000256" key="7">
    <source>
        <dbReference type="PIRNR" id="PIRNR002756"/>
    </source>
</evidence>
<evidence type="ECO:0000256" key="6">
    <source>
        <dbReference type="ARBA" id="ARBA00022592"/>
    </source>
</evidence>
<feature type="domain" description="PBP" evidence="9">
    <location>
        <begin position="33"/>
        <end position="317"/>
    </location>
</feature>
<organism evidence="10 11">
    <name type="scientific">Cupriavidus necator</name>
    <name type="common">Alcaligenes eutrophus</name>
    <name type="synonym">Ralstonia eutropha</name>
    <dbReference type="NCBI Taxonomy" id="106590"/>
    <lineage>
        <taxon>Bacteria</taxon>
        <taxon>Pseudomonadati</taxon>
        <taxon>Pseudomonadota</taxon>
        <taxon>Betaproteobacteria</taxon>
        <taxon>Burkholderiales</taxon>
        <taxon>Burkholderiaceae</taxon>
        <taxon>Cupriavidus</taxon>
    </lineage>
</organism>
<dbReference type="InterPro" id="IPR024370">
    <property type="entry name" value="PBP_domain"/>
</dbReference>
<proteinExistence type="inferred from homology"/>
<gene>
    <name evidence="10" type="primary">pstS</name>
    <name evidence="10" type="ORF">DDK22_20485</name>
</gene>
<feature type="signal peptide" evidence="8">
    <location>
        <begin position="1"/>
        <end position="34"/>
    </location>
</feature>
<dbReference type="GO" id="GO:0042301">
    <property type="term" value="F:phosphate ion binding"/>
    <property type="evidence" value="ECO:0007669"/>
    <property type="project" value="InterPro"/>
</dbReference>
<sequence length="348" mass="37557">MRPMHDCRLRFLHALARQATVLLLLLGAVALARAGDVTGAGSTFVYPLMSKWAATYYARTGQQVNYHPTGSGNGIRQIRSASVTFGATDMPLKPEELRAAGLLQFPIVVGGVVPVLNLDGVGPGQLRMTGTLLTDIYQGKIVNWNDPTIAAANPGIVFPDQKIVVVHRSDSSGTTFNWTDYLTKVSPQWGASVGAGTTVKWPVGVGANGNEGVATYIRNVKGSIGYVELTYALQRKLSYAAVRNRDGVFVQPSRETFSAAVTSAEWNPKADFYQVVTNASGPQAWPITGVVFVLISRTPGNAAETRDAFAFFRWALSEGQADAAAEHYVALPDSLVRSVESYWQEAFR</sequence>
<dbReference type="Gene3D" id="3.40.190.10">
    <property type="entry name" value="Periplasmic binding protein-like II"/>
    <property type="match status" value="2"/>
</dbReference>
<evidence type="ECO:0000259" key="9">
    <source>
        <dbReference type="Pfam" id="PF12849"/>
    </source>
</evidence>
<dbReference type="PANTHER" id="PTHR42996:SF1">
    <property type="entry name" value="PHOSPHATE-BINDING PROTEIN PSTS"/>
    <property type="match status" value="1"/>
</dbReference>
<dbReference type="PANTHER" id="PTHR42996">
    <property type="entry name" value="PHOSPHATE-BINDING PROTEIN PSTS"/>
    <property type="match status" value="1"/>
</dbReference>
<name>A0A367PGI9_CUPNE</name>
<keyword evidence="6 7" id="KW-0592">Phosphate transport</keyword>
<feature type="chain" id="PRO_5016902433" description="Phosphate-binding protein PstS" evidence="8">
    <location>
        <begin position="35"/>
        <end position="348"/>
    </location>
</feature>
<dbReference type="PIRSF" id="PIRSF002756">
    <property type="entry name" value="PstS"/>
    <property type="match status" value="1"/>
</dbReference>
<keyword evidence="5 7" id="KW-0813">Transport</keyword>
<evidence type="ECO:0000313" key="10">
    <source>
        <dbReference type="EMBL" id="RCJ06674.1"/>
    </source>
</evidence>
<dbReference type="GO" id="GO:0035435">
    <property type="term" value="P:phosphate ion transmembrane transport"/>
    <property type="evidence" value="ECO:0007669"/>
    <property type="project" value="InterPro"/>
</dbReference>
<reference evidence="10 11" key="1">
    <citation type="submission" date="2018-04" db="EMBL/GenBank/DDBJ databases">
        <title>Cupriavidus necator CR12 genome sequencing and assembly.</title>
        <authorList>
            <person name="Ben Fekih I."/>
            <person name="Mazhar H.S."/>
            <person name="Bello S.K."/>
            <person name="Rensing C."/>
        </authorList>
    </citation>
    <scope>NUCLEOTIDE SEQUENCE [LARGE SCALE GENOMIC DNA]</scope>
    <source>
        <strain evidence="10 11">CR12</strain>
    </source>
</reference>
<accession>A0A367PGI9</accession>
<dbReference type="InterPro" id="IPR005673">
    <property type="entry name" value="ABC_phos-bd_PstS"/>
</dbReference>
<dbReference type="GO" id="GO:0043190">
    <property type="term" value="C:ATP-binding cassette (ABC) transporter complex"/>
    <property type="evidence" value="ECO:0007669"/>
    <property type="project" value="InterPro"/>
</dbReference>
<comment type="function">
    <text evidence="1 7">Part of the ABC transporter complex PstSACB involved in phosphate import.</text>
</comment>
<dbReference type="EMBL" id="QDHA01000046">
    <property type="protein sequence ID" value="RCJ06674.1"/>
    <property type="molecule type" value="Genomic_DNA"/>
</dbReference>
<evidence type="ECO:0000256" key="8">
    <source>
        <dbReference type="SAM" id="SignalP"/>
    </source>
</evidence>
<dbReference type="Proteomes" id="UP000253501">
    <property type="component" value="Unassembled WGS sequence"/>
</dbReference>
<evidence type="ECO:0000256" key="3">
    <source>
        <dbReference type="ARBA" id="ARBA00011529"/>
    </source>
</evidence>
<dbReference type="Pfam" id="PF12849">
    <property type="entry name" value="PBP_like_2"/>
    <property type="match status" value="1"/>
</dbReference>